<organism evidence="5 6">
    <name type="scientific">Streptomyces spinosisporus</name>
    <dbReference type="NCBI Taxonomy" id="2927582"/>
    <lineage>
        <taxon>Bacteria</taxon>
        <taxon>Bacillati</taxon>
        <taxon>Actinomycetota</taxon>
        <taxon>Actinomycetes</taxon>
        <taxon>Kitasatosporales</taxon>
        <taxon>Streptomycetaceae</taxon>
        <taxon>Streptomyces</taxon>
    </lineage>
</organism>
<dbReference type="Gene3D" id="1.10.10.2840">
    <property type="entry name" value="PucR C-terminal helix-turn-helix domain"/>
    <property type="match status" value="1"/>
</dbReference>
<dbReference type="Pfam" id="PF14361">
    <property type="entry name" value="RsbRD_N"/>
    <property type="match status" value="1"/>
</dbReference>
<dbReference type="Pfam" id="PF13556">
    <property type="entry name" value="HTH_30"/>
    <property type="match status" value="1"/>
</dbReference>
<evidence type="ECO:0000313" key="5">
    <source>
        <dbReference type="EMBL" id="MCI3244065.1"/>
    </source>
</evidence>
<dbReference type="Pfam" id="PF17853">
    <property type="entry name" value="GGDEF_2"/>
    <property type="match status" value="1"/>
</dbReference>
<dbReference type="InterPro" id="IPR041522">
    <property type="entry name" value="CdaR_GGDEF"/>
</dbReference>
<feature type="domain" description="CdaR GGDEF-like" evidence="4">
    <location>
        <begin position="198"/>
        <end position="297"/>
    </location>
</feature>
<evidence type="ECO:0000259" key="4">
    <source>
        <dbReference type="Pfam" id="PF17853"/>
    </source>
</evidence>
<evidence type="ECO:0000259" key="2">
    <source>
        <dbReference type="Pfam" id="PF13556"/>
    </source>
</evidence>
<dbReference type="PANTHER" id="PTHR33744">
    <property type="entry name" value="CARBOHYDRATE DIACID REGULATOR"/>
    <property type="match status" value="1"/>
</dbReference>
<dbReference type="EMBL" id="JALDAX010000014">
    <property type="protein sequence ID" value="MCI3244065.1"/>
    <property type="molecule type" value="Genomic_DNA"/>
</dbReference>
<evidence type="ECO:0000313" key="6">
    <source>
        <dbReference type="Proteomes" id="UP001165270"/>
    </source>
</evidence>
<comment type="caution">
    <text evidence="5">The sequence shown here is derived from an EMBL/GenBank/DDBJ whole genome shotgun (WGS) entry which is preliminary data.</text>
</comment>
<keyword evidence="6" id="KW-1185">Reference proteome</keyword>
<accession>A0ABS9XPQ7</accession>
<proteinExistence type="inferred from homology"/>
<gene>
    <name evidence="5" type="ORF">MQN93_30510</name>
</gene>
<dbReference type="InterPro" id="IPR051448">
    <property type="entry name" value="CdaR-like_regulators"/>
</dbReference>
<evidence type="ECO:0000259" key="3">
    <source>
        <dbReference type="Pfam" id="PF14361"/>
    </source>
</evidence>
<feature type="domain" description="PucR C-terminal helix-turn-helix" evidence="2">
    <location>
        <begin position="351"/>
        <end position="405"/>
    </location>
</feature>
<protein>
    <submittedName>
        <fullName evidence="5">Helix-turn-helix domain-containing protein</fullName>
    </submittedName>
</protein>
<feature type="domain" description="RsbT co-antagonist protein RsbRD N-terminal" evidence="3">
    <location>
        <begin position="24"/>
        <end position="176"/>
    </location>
</feature>
<evidence type="ECO:0000256" key="1">
    <source>
        <dbReference type="ARBA" id="ARBA00006754"/>
    </source>
</evidence>
<dbReference type="Proteomes" id="UP001165270">
    <property type="component" value="Unassembled WGS sequence"/>
</dbReference>
<dbReference type="PANTHER" id="PTHR33744:SF1">
    <property type="entry name" value="DNA-BINDING TRANSCRIPTIONAL ACTIVATOR ADER"/>
    <property type="match status" value="1"/>
</dbReference>
<name>A0ABS9XPQ7_9ACTN</name>
<reference evidence="5" key="1">
    <citation type="submission" date="2022-03" db="EMBL/GenBank/DDBJ databases">
        <title>Streptomyces 7R015 and 7R016 isolated from Barleria lupulina in Thailand.</title>
        <authorList>
            <person name="Kanchanasin P."/>
            <person name="Phongsopitanun W."/>
            <person name="Tanasupawat S."/>
        </authorList>
    </citation>
    <scope>NUCLEOTIDE SEQUENCE</scope>
    <source>
        <strain evidence="5">7R016</strain>
    </source>
</reference>
<dbReference type="InterPro" id="IPR042070">
    <property type="entry name" value="PucR_C-HTH_sf"/>
</dbReference>
<dbReference type="InterPro" id="IPR025736">
    <property type="entry name" value="PucR_C-HTH_dom"/>
</dbReference>
<dbReference type="RefSeq" id="WP_242712081.1">
    <property type="nucleotide sequence ID" value="NZ_JALDAX010000014.1"/>
</dbReference>
<sequence length="414" mass="44796">MTGVRACSLPDSCGVQEPGAGWVDQLADVITRRITEKVFPARRGSVPFHTSLRRFVRTNVLSVANAHDAVCPPCEEPQRSVHEFGVWVAEQGFPLTAVQNAYWTGTRQLIDVWGEMGWPGLAPLRHVDDDPTNVPGHVVSQVAATTFEFAEHAMRASVTAYQEATASLRLDGAQRRRAVVDTILAAGGSRPDPAWDTALGYRLGGSHVGLLLAAADRREADAVLKNVQSLTGARDRLLLPPDTTQWVAWLGYGRAIPDTMFDTLCQALRDSGLHTAVGRPRPGVGGFRATHREAVRAEGVRDRLAAPSPCLSFRDVSLEDLLLHDRPLATTFVNDELGALADGGHRAARMRETLSAWLSSGTHTATAARLGIHENTVRLRLNAVADILGAGYLERRAELLVALRLCNALSVARA</sequence>
<dbReference type="InterPro" id="IPR025751">
    <property type="entry name" value="RsbRD_N_dom"/>
</dbReference>
<comment type="similarity">
    <text evidence="1">Belongs to the CdaR family.</text>
</comment>